<evidence type="ECO:0000313" key="5">
    <source>
        <dbReference type="EMBL" id="RMS54698.1"/>
    </source>
</evidence>
<dbReference type="SUPFAM" id="SSF46894">
    <property type="entry name" value="C-terminal effector domain of the bipartite response regulators"/>
    <property type="match status" value="1"/>
</dbReference>
<dbReference type="SUPFAM" id="SSF75516">
    <property type="entry name" value="Pheromone-binding domain of LuxR-like quorum-sensing transcription factors"/>
    <property type="match status" value="1"/>
</dbReference>
<dbReference type="InterPro" id="IPR000792">
    <property type="entry name" value="Tscrpt_reg_LuxR_C"/>
</dbReference>
<dbReference type="GO" id="GO:0006355">
    <property type="term" value="P:regulation of DNA-templated transcription"/>
    <property type="evidence" value="ECO:0007669"/>
    <property type="project" value="InterPro"/>
</dbReference>
<dbReference type="InterPro" id="IPR019941">
    <property type="entry name" value="Tscrpt_reg_LuxR_HchA-assoc"/>
</dbReference>
<dbReference type="SMART" id="SM00421">
    <property type="entry name" value="HTH_LUXR"/>
    <property type="match status" value="1"/>
</dbReference>
<dbReference type="InterPro" id="IPR016032">
    <property type="entry name" value="Sig_transdc_resp-reg_C-effctor"/>
</dbReference>
<dbReference type="PRINTS" id="PR00038">
    <property type="entry name" value="HTHLUXR"/>
</dbReference>
<dbReference type="GO" id="GO:0003677">
    <property type="term" value="F:DNA binding"/>
    <property type="evidence" value="ECO:0007669"/>
    <property type="project" value="UniProtKB-KW"/>
</dbReference>
<dbReference type="InterPro" id="IPR005143">
    <property type="entry name" value="TF_LuxR_autoind-bd_dom"/>
</dbReference>
<evidence type="ECO:0000256" key="1">
    <source>
        <dbReference type="ARBA" id="ARBA00023015"/>
    </source>
</evidence>
<dbReference type="Gene3D" id="1.10.10.10">
    <property type="entry name" value="Winged helix-like DNA-binding domain superfamily/Winged helix DNA-binding domain"/>
    <property type="match status" value="1"/>
</dbReference>
<sequence>MGFCRQAGDHAEKARNVRSMTDYASLLFDSVARLRKAATTEAVCREMVEFAARLGFDRVIVCSLFPRPDEDELIDELFFVHGDWAEGRSAQERDAYLLHCPVTRHILELDEPFFWSKSPSEDPERMTYRIVRGVRDLGQVNGMQVPVFGRNGLEGGVSFAGERLDLNAGCKLAAQAFCPILFFALKRLRGPVSAGDAQALSEREREVLQWIALGKQQAEVAAILMISERTVENHLRAARRRLGAASTAQAVARALRLGDIEV</sequence>
<dbReference type="InterPro" id="IPR036693">
    <property type="entry name" value="TF_LuxR_autoind-bd_dom_sf"/>
</dbReference>
<accession>A0A3M5DYE4</accession>
<dbReference type="Pfam" id="PF00196">
    <property type="entry name" value="GerE"/>
    <property type="match status" value="1"/>
</dbReference>
<proteinExistence type="predicted"/>
<dbReference type="EMBL" id="RBSQ01000637">
    <property type="protein sequence ID" value="RMS54698.1"/>
    <property type="molecule type" value="Genomic_DNA"/>
</dbReference>
<dbReference type="InterPro" id="IPR036388">
    <property type="entry name" value="WH-like_DNA-bd_sf"/>
</dbReference>
<keyword evidence="3" id="KW-0804">Transcription</keyword>
<name>A0A3M5DYE4_PSEAI</name>
<dbReference type="PROSITE" id="PS50043">
    <property type="entry name" value="HTH_LUXR_2"/>
    <property type="match status" value="1"/>
</dbReference>
<dbReference type="PANTHER" id="PTHR44688">
    <property type="entry name" value="DNA-BINDING TRANSCRIPTIONAL ACTIVATOR DEVR_DOSR"/>
    <property type="match status" value="1"/>
</dbReference>
<evidence type="ECO:0000256" key="2">
    <source>
        <dbReference type="ARBA" id="ARBA00023125"/>
    </source>
</evidence>
<evidence type="ECO:0000313" key="6">
    <source>
        <dbReference type="Proteomes" id="UP000270834"/>
    </source>
</evidence>
<gene>
    <name evidence="5" type="ORF">ALP65_03193</name>
</gene>
<dbReference type="CDD" id="cd06170">
    <property type="entry name" value="LuxR_C_like"/>
    <property type="match status" value="1"/>
</dbReference>
<reference evidence="5 6" key="1">
    <citation type="submission" date="2018-08" db="EMBL/GenBank/DDBJ databases">
        <title>Recombination of ecologically and evolutionarily significant loci maintains genetic cohesion in the Pseudomonas syringae species complex.</title>
        <authorList>
            <person name="Dillon M."/>
            <person name="Thakur S."/>
            <person name="Almeida R.N.D."/>
            <person name="Weir B.S."/>
            <person name="Guttman D.S."/>
        </authorList>
    </citation>
    <scope>NUCLEOTIDE SEQUENCE [LARGE SCALE GENOMIC DNA]</scope>
    <source>
        <strain evidence="5 6">ICMP 7846</strain>
    </source>
</reference>
<evidence type="ECO:0000259" key="4">
    <source>
        <dbReference type="PROSITE" id="PS50043"/>
    </source>
</evidence>
<dbReference type="NCBIfam" id="TIGR03541">
    <property type="entry name" value="reg_near_HchA"/>
    <property type="match status" value="1"/>
</dbReference>
<organism evidence="5 6">
    <name type="scientific">Pseudomonas aeruginosa</name>
    <dbReference type="NCBI Taxonomy" id="287"/>
    <lineage>
        <taxon>Bacteria</taxon>
        <taxon>Pseudomonadati</taxon>
        <taxon>Pseudomonadota</taxon>
        <taxon>Gammaproteobacteria</taxon>
        <taxon>Pseudomonadales</taxon>
        <taxon>Pseudomonadaceae</taxon>
        <taxon>Pseudomonas</taxon>
    </lineage>
</organism>
<evidence type="ECO:0000256" key="3">
    <source>
        <dbReference type="ARBA" id="ARBA00023163"/>
    </source>
</evidence>
<keyword evidence="1" id="KW-0805">Transcription regulation</keyword>
<dbReference type="Gene3D" id="3.30.450.80">
    <property type="entry name" value="Transcription factor LuxR-like, autoinducer-binding domain"/>
    <property type="match status" value="1"/>
</dbReference>
<dbReference type="Proteomes" id="UP000270834">
    <property type="component" value="Unassembled WGS sequence"/>
</dbReference>
<dbReference type="PANTHER" id="PTHR44688:SF25">
    <property type="entry name" value="HTH LUXR-TYPE DOMAIN-CONTAINING PROTEIN"/>
    <property type="match status" value="1"/>
</dbReference>
<protein>
    <recommendedName>
        <fullName evidence="4">HTH luxR-type domain-containing protein</fullName>
    </recommendedName>
</protein>
<dbReference type="AlphaFoldDB" id="A0A3M5DYE4"/>
<keyword evidence="2" id="KW-0238">DNA-binding</keyword>
<dbReference type="Pfam" id="PF03472">
    <property type="entry name" value="Autoind_bind"/>
    <property type="match status" value="1"/>
</dbReference>
<feature type="domain" description="HTH luxR-type" evidence="4">
    <location>
        <begin position="193"/>
        <end position="258"/>
    </location>
</feature>
<comment type="caution">
    <text evidence="5">The sequence shown here is derived from an EMBL/GenBank/DDBJ whole genome shotgun (WGS) entry which is preliminary data.</text>
</comment>